<evidence type="ECO:0000256" key="2">
    <source>
        <dbReference type="ARBA" id="ARBA00022670"/>
    </source>
</evidence>
<evidence type="ECO:0000313" key="8">
    <source>
        <dbReference type="Proteomes" id="UP000663846"/>
    </source>
</evidence>
<dbReference type="InterPro" id="IPR003653">
    <property type="entry name" value="Peptidase_C48_C"/>
</dbReference>
<gene>
    <name evidence="7" type="ORF">RDB_LOCUS87131</name>
</gene>
<dbReference type="PROSITE" id="PS50600">
    <property type="entry name" value="ULP_PROTEASE"/>
    <property type="match status" value="1"/>
</dbReference>
<feature type="compositionally biased region" description="Low complexity" evidence="5">
    <location>
        <begin position="160"/>
        <end position="176"/>
    </location>
</feature>
<evidence type="ECO:0000256" key="4">
    <source>
        <dbReference type="ARBA" id="ARBA00022807"/>
    </source>
</evidence>
<comment type="caution">
    <text evidence="7">The sequence shown here is derived from an EMBL/GenBank/DDBJ whole genome shotgun (WGS) entry which is preliminary data.</text>
</comment>
<feature type="region of interest" description="Disordered" evidence="5">
    <location>
        <begin position="71"/>
        <end position="183"/>
    </location>
</feature>
<evidence type="ECO:0000256" key="5">
    <source>
        <dbReference type="SAM" id="MobiDB-lite"/>
    </source>
</evidence>
<feature type="compositionally biased region" description="Polar residues" evidence="5">
    <location>
        <begin position="140"/>
        <end position="159"/>
    </location>
</feature>
<name>A0A8H2XG59_9AGAM</name>
<protein>
    <recommendedName>
        <fullName evidence="6">Ubiquitin-like protease family profile domain-containing protein</fullName>
    </recommendedName>
</protein>
<dbReference type="GO" id="GO:0005634">
    <property type="term" value="C:nucleus"/>
    <property type="evidence" value="ECO:0007669"/>
    <property type="project" value="TreeGrafter"/>
</dbReference>
<proteinExistence type="inferred from homology"/>
<dbReference type="GO" id="GO:0016929">
    <property type="term" value="F:deSUMOylase activity"/>
    <property type="evidence" value="ECO:0007669"/>
    <property type="project" value="TreeGrafter"/>
</dbReference>
<evidence type="ECO:0000256" key="3">
    <source>
        <dbReference type="ARBA" id="ARBA00022801"/>
    </source>
</evidence>
<dbReference type="InterPro" id="IPR038765">
    <property type="entry name" value="Papain-like_cys_pep_sf"/>
</dbReference>
<dbReference type="Pfam" id="PF02902">
    <property type="entry name" value="Peptidase_C48"/>
    <property type="match status" value="1"/>
</dbReference>
<evidence type="ECO:0000259" key="6">
    <source>
        <dbReference type="PROSITE" id="PS50600"/>
    </source>
</evidence>
<dbReference type="GO" id="GO:0006508">
    <property type="term" value="P:proteolysis"/>
    <property type="evidence" value="ECO:0007669"/>
    <property type="project" value="UniProtKB-KW"/>
</dbReference>
<dbReference type="PANTHER" id="PTHR12606:SF141">
    <property type="entry name" value="GH15225P-RELATED"/>
    <property type="match status" value="1"/>
</dbReference>
<organism evidence="7 8">
    <name type="scientific">Rhizoctonia solani</name>
    <dbReference type="NCBI Taxonomy" id="456999"/>
    <lineage>
        <taxon>Eukaryota</taxon>
        <taxon>Fungi</taxon>
        <taxon>Dikarya</taxon>
        <taxon>Basidiomycota</taxon>
        <taxon>Agaricomycotina</taxon>
        <taxon>Agaricomycetes</taxon>
        <taxon>Cantharellales</taxon>
        <taxon>Ceratobasidiaceae</taxon>
        <taxon>Rhizoctonia</taxon>
    </lineage>
</organism>
<dbReference type="GO" id="GO:0060255">
    <property type="term" value="P:regulation of macromolecule metabolic process"/>
    <property type="evidence" value="ECO:0007669"/>
    <property type="project" value="UniProtKB-ARBA"/>
</dbReference>
<comment type="similarity">
    <text evidence="1">Belongs to the peptidase C48 family.</text>
</comment>
<dbReference type="FunFam" id="3.40.395.10:FF:000001">
    <property type="entry name" value="Sentrin-specific protease 1"/>
    <property type="match status" value="1"/>
</dbReference>
<feature type="compositionally biased region" description="Basic residues" evidence="5">
    <location>
        <begin position="84"/>
        <end position="93"/>
    </location>
</feature>
<accession>A0A8H2XG59</accession>
<dbReference type="AlphaFoldDB" id="A0A8H2XG59"/>
<dbReference type="SUPFAM" id="SSF54001">
    <property type="entry name" value="Cysteine proteinases"/>
    <property type="match status" value="1"/>
</dbReference>
<dbReference type="GO" id="GO:0080090">
    <property type="term" value="P:regulation of primary metabolic process"/>
    <property type="evidence" value="ECO:0007669"/>
    <property type="project" value="UniProtKB-ARBA"/>
</dbReference>
<dbReference type="Proteomes" id="UP000663846">
    <property type="component" value="Unassembled WGS sequence"/>
</dbReference>
<keyword evidence="3" id="KW-0378">Hydrolase</keyword>
<feature type="compositionally biased region" description="Polar residues" evidence="5">
    <location>
        <begin position="117"/>
        <end position="132"/>
    </location>
</feature>
<dbReference type="EMBL" id="CAJMWS010000321">
    <property type="protein sequence ID" value="CAE6421444.1"/>
    <property type="molecule type" value="Genomic_DNA"/>
</dbReference>
<evidence type="ECO:0000313" key="7">
    <source>
        <dbReference type="EMBL" id="CAE6421444.1"/>
    </source>
</evidence>
<dbReference type="Gene3D" id="3.40.395.10">
    <property type="entry name" value="Adenoviral Proteinase, Chain A"/>
    <property type="match status" value="1"/>
</dbReference>
<feature type="domain" description="Ubiquitin-like protease family profile" evidence="6">
    <location>
        <begin position="347"/>
        <end position="517"/>
    </location>
</feature>
<keyword evidence="2" id="KW-0645">Protease</keyword>
<evidence type="ECO:0000256" key="1">
    <source>
        <dbReference type="ARBA" id="ARBA00005234"/>
    </source>
</evidence>
<reference evidence="7" key="1">
    <citation type="submission" date="2021-01" db="EMBL/GenBank/DDBJ databases">
        <authorList>
            <person name="Kaushik A."/>
        </authorList>
    </citation>
    <scope>NUCLEOTIDE SEQUENCE</scope>
    <source>
        <strain evidence="7">AG1-1C</strain>
    </source>
</reference>
<sequence>MAPIHLHKRRHDYIESSNRNRRCMDDRKKYIVDESIRTHCDQEADASGNMFESAISTVSTWIGAAVRSVSGSFSAPAPPSHSAPSKRPKRKPRQITINGDAASPTHAAQIPLPPSPTDLSFTDPSLPFQNLQRHSKALASPSTRRTNGQHTSVTASPTLSHSYSASGSRSPRRGGSAVITNGITKPYKRQHIRHRQYQEEVKQKLVQELFTLKTSAGQSAAEFKDYLRYAERIDKIDAAGGVFAAVSKYVAHRQSLTPKQTSEVNGTDLALQSSQDDLSSDFLRKAIKRATDSLHSTRIPNNLPYYINELRDLCKTTEILATLSSEDQSEVTTALAKRGTVAKFAREQVSDSDLARLKPAQWLNDEVINFYGALILARSEEAQKGRGKALDTHYFNTFFFAKLEDLGYEKSRIGKWTKKIDIFKKDVVLIPVNLGNAHWTCAAINFQKKRIEYHDSMGRKRGKIYKILRDYLNKEHKDKKKKDFDFTGWEDYFDDDAPQQENGYDCGVFSCQYMECLSRGAPFAFGQENMSYLRQRMILEIMRGKLWDQQSI</sequence>
<keyword evidence="4" id="KW-0788">Thiol protease</keyword>
<dbReference type="PANTHER" id="PTHR12606">
    <property type="entry name" value="SENTRIN/SUMO-SPECIFIC PROTEASE"/>
    <property type="match status" value="1"/>
</dbReference>
<dbReference type="GO" id="GO:0016926">
    <property type="term" value="P:protein desumoylation"/>
    <property type="evidence" value="ECO:0007669"/>
    <property type="project" value="TreeGrafter"/>
</dbReference>